<evidence type="ECO:0000313" key="2">
    <source>
        <dbReference type="Proteomes" id="UP000502831"/>
    </source>
</evidence>
<protein>
    <submittedName>
        <fullName evidence="1">Uncharacterized protein</fullName>
    </submittedName>
</protein>
<dbReference type="SUPFAM" id="SSF52980">
    <property type="entry name" value="Restriction endonuclease-like"/>
    <property type="match status" value="1"/>
</dbReference>
<dbReference type="RefSeq" id="WP_167749326.1">
    <property type="nucleotide sequence ID" value="NZ_CP039734.2"/>
</dbReference>
<evidence type="ECO:0000313" key="1">
    <source>
        <dbReference type="EMBL" id="QIR75248.1"/>
    </source>
</evidence>
<gene>
    <name evidence="1" type="ORF">FA584_03095</name>
</gene>
<dbReference type="Gene3D" id="3.40.50.10770">
    <property type="entry name" value="Hypothetical protein VC1899 like domain (Restriction endonuclease-like)"/>
    <property type="match status" value="1"/>
</dbReference>
<sequence>MTRFHKREAQKIVASFIGSNTLSIRGALIAIILMIIASWLPDGLIEVVAGVKEEDKVKVFCQLLISSGLLVWLMFFIKNLSKSYVPTVDIEIEPSPQASKVLILFLSANPKVHEVLHVNSIDELERNNFRMPLLAINHHKTRLKKVIVICSEDSQNIYEPFKNLVQKLLPTCDISMIEQTPSVIDFEDGNAVYELLETLYQDLAKAKYKHKEIMIDITGGTKVVTLASAIFAIPNDKELEYVSTSDYQIKTYDIRYSEAN</sequence>
<dbReference type="Proteomes" id="UP000502831">
    <property type="component" value="Chromosome"/>
</dbReference>
<reference evidence="1 2" key="1">
    <citation type="journal article" date="2017" name="Environ. Sci. Technol.">
        <title>Organohalide Respiration with Chlorinated Ethenes under Low pH Conditions.</title>
        <authorList>
            <person name="Yang Y."/>
            <person name="Capiro N.L."/>
            <person name="Marcet T.F."/>
            <person name="Yan J."/>
            <person name="Pennell K.D."/>
            <person name="Loffler F.E."/>
        </authorList>
    </citation>
    <scope>NUCLEOTIDE SEQUENCE [LARGE SCALE GENOMIC DNA]</scope>
    <source>
        <strain evidence="1 2">ACSDCE</strain>
    </source>
</reference>
<dbReference type="AlphaFoldDB" id="A0A6G9VPF8"/>
<accession>A0A6G9VPF8</accession>
<dbReference type="InterPro" id="IPR011335">
    <property type="entry name" value="Restrct_endonuc-II-like"/>
</dbReference>
<organism evidence="1 2">
    <name type="scientific">Sulfurospirillum diekertiae</name>
    <dbReference type="NCBI Taxonomy" id="1854492"/>
    <lineage>
        <taxon>Bacteria</taxon>
        <taxon>Pseudomonadati</taxon>
        <taxon>Campylobacterota</taxon>
        <taxon>Epsilonproteobacteria</taxon>
        <taxon>Campylobacterales</taxon>
        <taxon>Sulfurospirillaceae</taxon>
        <taxon>Sulfurospirillum</taxon>
    </lineage>
</organism>
<proteinExistence type="predicted"/>
<name>A0A6G9VPF8_9BACT</name>
<dbReference type="EMBL" id="CP039734">
    <property type="protein sequence ID" value="QIR75248.1"/>
    <property type="molecule type" value="Genomic_DNA"/>
</dbReference>